<comment type="caution">
    <text evidence="2">The sequence shown here is derived from an EMBL/GenBank/DDBJ whole genome shotgun (WGS) entry which is preliminary data.</text>
</comment>
<evidence type="ECO:0000313" key="2">
    <source>
        <dbReference type="EMBL" id="GJT09906.1"/>
    </source>
</evidence>
<dbReference type="Proteomes" id="UP001151760">
    <property type="component" value="Unassembled WGS sequence"/>
</dbReference>
<dbReference type="EMBL" id="BQNB010012946">
    <property type="protein sequence ID" value="GJT09906.1"/>
    <property type="molecule type" value="Genomic_DNA"/>
</dbReference>
<reference evidence="2" key="2">
    <citation type="submission" date="2022-01" db="EMBL/GenBank/DDBJ databases">
        <authorList>
            <person name="Yamashiro T."/>
            <person name="Shiraishi A."/>
            <person name="Satake H."/>
            <person name="Nakayama K."/>
        </authorList>
    </citation>
    <scope>NUCLEOTIDE SEQUENCE</scope>
</reference>
<protein>
    <submittedName>
        <fullName evidence="2">Uncharacterized protein</fullName>
    </submittedName>
</protein>
<evidence type="ECO:0000256" key="1">
    <source>
        <dbReference type="SAM" id="MobiDB-lite"/>
    </source>
</evidence>
<accession>A0ABQ5B4U6</accession>
<gene>
    <name evidence="2" type="ORF">Tco_0856948</name>
</gene>
<organism evidence="2 3">
    <name type="scientific">Tanacetum coccineum</name>
    <dbReference type="NCBI Taxonomy" id="301880"/>
    <lineage>
        <taxon>Eukaryota</taxon>
        <taxon>Viridiplantae</taxon>
        <taxon>Streptophyta</taxon>
        <taxon>Embryophyta</taxon>
        <taxon>Tracheophyta</taxon>
        <taxon>Spermatophyta</taxon>
        <taxon>Magnoliopsida</taxon>
        <taxon>eudicotyledons</taxon>
        <taxon>Gunneridae</taxon>
        <taxon>Pentapetalae</taxon>
        <taxon>asterids</taxon>
        <taxon>campanulids</taxon>
        <taxon>Asterales</taxon>
        <taxon>Asteraceae</taxon>
        <taxon>Asteroideae</taxon>
        <taxon>Anthemideae</taxon>
        <taxon>Anthemidinae</taxon>
        <taxon>Tanacetum</taxon>
    </lineage>
</organism>
<feature type="compositionally biased region" description="Gly residues" evidence="1">
    <location>
        <begin position="1073"/>
        <end position="1098"/>
    </location>
</feature>
<feature type="region of interest" description="Disordered" evidence="1">
    <location>
        <begin position="1073"/>
        <end position="1114"/>
    </location>
</feature>
<keyword evidence="3" id="KW-1185">Reference proteome</keyword>
<reference evidence="2" key="1">
    <citation type="journal article" date="2022" name="Int. J. Mol. Sci.">
        <title>Draft Genome of Tanacetum Coccineum: Genomic Comparison of Closely Related Tanacetum-Family Plants.</title>
        <authorList>
            <person name="Yamashiro T."/>
            <person name="Shiraishi A."/>
            <person name="Nakayama K."/>
            <person name="Satake H."/>
        </authorList>
    </citation>
    <scope>NUCLEOTIDE SEQUENCE</scope>
</reference>
<proteinExistence type="predicted"/>
<name>A0ABQ5B4U6_9ASTR</name>
<feature type="region of interest" description="Disordered" evidence="1">
    <location>
        <begin position="1012"/>
        <end position="1055"/>
    </location>
</feature>
<evidence type="ECO:0000313" key="3">
    <source>
        <dbReference type="Proteomes" id="UP001151760"/>
    </source>
</evidence>
<feature type="compositionally biased region" description="Gly residues" evidence="1">
    <location>
        <begin position="1044"/>
        <end position="1055"/>
    </location>
</feature>
<sequence length="1114" mass="113883">MDSGGGRCRSKGDVVGYRGGWMDDKWKCGGGRMRSIMGVGTWGMRRWWERWARWMNKGLVGRGSWEIGNVGGVGFLCVFELSWGGRGAGCGELRSCVQRGGEGGARAGVQALRFVVIGWKGVGSWCEVRGLRGGGGVLGVGSWLRREVRWIVEVGLIMRGGFLNVKLGMVWIIQGGEGHGWSGEVVAEWTYRGEARGRGGEGGRFWRGLTGSGGQEYSSGGGVFDGSGACGGLWGTEGGGRRGGAQECGWIGQLGGKGWRAVLVGWIVTTVDGMDFGLLVDVRSGDRRRWDGRRGWWGRWKCDMGKRVVLEECGRIEYEGMALAGIVGEGVGGRLDGGVGCAGRQGIGGLERLGRLELGMEVDAGGNMGEARRKLGFLKFVLKCVNDGEFRGDGVLTSRSGEGEVGVVGLVGGSGEVRRREMGGGGGGRREGRSCGGRVWKGKGLAIRRAISGDLGGRCAEILGAEAMIMGGEPEEKEGGVGAGFGGGGIGLRGEGLDPEEVWGGVGRVKGGLYGVWRAWWHELGVGSFEGSGAGGKKWVGLSVGGLWGCGGGVVGLGMGEWRREGGWDGGRGGGREGWEGGGFGVVGGPVLLRWAVGDRGVVAESGGGLELPGEGMEALRRHGPVLEYIWGCGVGGWELAGRELLEEWDGDPKSYRAGPSVFRLGAVDGWGAGGKSVRVSAVVVVELGMSASGRVEMWCGVFGERVRMGDAVKETFVGRVVCVVWSGWAMWVNMLGNGDMVVGGMGAGGGVVLTGRGRVVTVKSSTGGGVAWAVGRWGVGGRRRGRDSGTVMYLLVLRMARGGRGVFVTRCTAGECMLVRGGDGGGLGGGGEILYIYLSVLGEKGISVGENGGGGGGLCRCGEGVELEDMVRGEWRDGLRGGSVVGGEGRGFEGGWPCGGDGGGVTFQSEMCVGLVGALTGVGWGGRGGGLVGGGMRGGGGVGGLRGEWVEYGRWGASGVGAVGIGGWWGDVGVSGMCMRGSDGEAGGACGRWGGSEGRGVWETEEGVLGEGREGGVGWEPGRRAGGMDSSLRGEDGEDSGGSQLGGVTGAGVLGGEGWSGRDLGGYVKEAGGGGGLGGSRRGKEGGVGGGEGGGWKGVENKAGDPGGDCLVE</sequence>